<dbReference type="GO" id="GO:0003714">
    <property type="term" value="F:transcription corepressor activity"/>
    <property type="evidence" value="ECO:0007669"/>
    <property type="project" value="TreeGrafter"/>
</dbReference>
<feature type="region of interest" description="Disordered" evidence="4">
    <location>
        <begin position="230"/>
        <end position="249"/>
    </location>
</feature>
<reference evidence="8" key="1">
    <citation type="submission" date="2019-12" db="UniProtKB">
        <authorList>
            <consortium name="WormBaseParasite"/>
        </authorList>
    </citation>
    <scope>IDENTIFICATION</scope>
</reference>
<evidence type="ECO:0000259" key="5">
    <source>
        <dbReference type="Pfam" id="PF11261"/>
    </source>
</evidence>
<dbReference type="GO" id="GO:0005634">
    <property type="term" value="C:nucleus"/>
    <property type="evidence" value="ECO:0007669"/>
    <property type="project" value="UniProtKB-SubCell"/>
</dbReference>
<comment type="similarity">
    <text evidence="2">Belongs to the IRF2BP family.</text>
</comment>
<name>A0A5S6QV01_TRIMR</name>
<dbReference type="FunFam" id="1.10.10.1580:FF:000001">
    <property type="entry name" value="interferon regulatory factor 2-binding protein 2"/>
    <property type="match status" value="1"/>
</dbReference>
<evidence type="ECO:0000256" key="2">
    <source>
        <dbReference type="ARBA" id="ARBA00010802"/>
    </source>
</evidence>
<dbReference type="GO" id="GO:0006357">
    <property type="term" value="P:regulation of transcription by RNA polymerase II"/>
    <property type="evidence" value="ECO:0007669"/>
    <property type="project" value="TreeGrafter"/>
</dbReference>
<keyword evidence="3" id="KW-0539">Nucleus</keyword>
<feature type="compositionally biased region" description="Low complexity" evidence="4">
    <location>
        <begin position="365"/>
        <end position="376"/>
    </location>
</feature>
<feature type="domain" description="Interferon regulatory factor 2-binding protein 1/2-like zinc finger" evidence="5">
    <location>
        <begin position="13"/>
        <end position="64"/>
    </location>
</feature>
<feature type="compositionally biased region" description="Low complexity" evidence="4">
    <location>
        <begin position="254"/>
        <end position="271"/>
    </location>
</feature>
<dbReference type="PANTHER" id="PTHR10816:SF19">
    <property type="entry name" value="PROTEIN INTERACTING WITH TTK69 AND SIN3A, ISOFORM D"/>
    <property type="match status" value="1"/>
</dbReference>
<dbReference type="Gene3D" id="1.10.10.1580">
    <property type="entry name" value="Interferon regulatory factor 2-binding protein"/>
    <property type="match status" value="1"/>
</dbReference>
<feature type="compositionally biased region" description="Polar residues" evidence="4">
    <location>
        <begin position="310"/>
        <end position="347"/>
    </location>
</feature>
<dbReference type="SUPFAM" id="SSF57850">
    <property type="entry name" value="RING/U-box"/>
    <property type="match status" value="1"/>
</dbReference>
<evidence type="ECO:0000256" key="4">
    <source>
        <dbReference type="SAM" id="MobiDB-lite"/>
    </source>
</evidence>
<feature type="domain" description="Interferon regulatory factor 2-binding protein 1/2-like C3HC4 zinc finger" evidence="6">
    <location>
        <begin position="381"/>
        <end position="453"/>
    </location>
</feature>
<evidence type="ECO:0000256" key="3">
    <source>
        <dbReference type="ARBA" id="ARBA00023242"/>
    </source>
</evidence>
<dbReference type="WBParaSite" id="TMUE_3000010953.1">
    <property type="protein sequence ID" value="TMUE_3000010953.1"/>
    <property type="gene ID" value="WBGene00285094"/>
</dbReference>
<accession>A0A5S6QV01</accession>
<dbReference type="Pfam" id="PF11261">
    <property type="entry name" value="IRF-2BP1_2"/>
    <property type="match status" value="1"/>
</dbReference>
<organism evidence="7 8">
    <name type="scientific">Trichuris muris</name>
    <name type="common">Mouse whipworm</name>
    <dbReference type="NCBI Taxonomy" id="70415"/>
    <lineage>
        <taxon>Eukaryota</taxon>
        <taxon>Metazoa</taxon>
        <taxon>Ecdysozoa</taxon>
        <taxon>Nematoda</taxon>
        <taxon>Enoplea</taxon>
        <taxon>Dorylaimia</taxon>
        <taxon>Trichinellida</taxon>
        <taxon>Trichuridae</taxon>
        <taxon>Trichuris</taxon>
    </lineage>
</organism>
<evidence type="ECO:0000313" key="8">
    <source>
        <dbReference type="WBParaSite" id="TMUE_3000010953.1"/>
    </source>
</evidence>
<keyword evidence="7" id="KW-1185">Reference proteome</keyword>
<feature type="compositionally biased region" description="Basic and acidic residues" evidence="4">
    <location>
        <begin position="235"/>
        <end position="249"/>
    </location>
</feature>
<dbReference type="PANTHER" id="PTHR10816">
    <property type="entry name" value="MYELIN TRANSCRIPTION FACTOR 1-RELATED"/>
    <property type="match status" value="1"/>
</dbReference>
<dbReference type="Pfam" id="PF25454">
    <property type="entry name" value="zf-C3HC4_IRF-2BP1_2"/>
    <property type="match status" value="1"/>
</dbReference>
<evidence type="ECO:0000259" key="6">
    <source>
        <dbReference type="Pfam" id="PF25454"/>
    </source>
</evidence>
<dbReference type="Proteomes" id="UP000046395">
    <property type="component" value="Unassembled WGS sequence"/>
</dbReference>
<feature type="region of interest" description="Disordered" evidence="4">
    <location>
        <begin position="254"/>
        <end position="376"/>
    </location>
</feature>
<dbReference type="STRING" id="70415.A0A5S6QV01"/>
<dbReference type="InterPro" id="IPR022750">
    <property type="entry name" value="IRF-2BP1_2-like_Znf"/>
</dbReference>
<dbReference type="InterPro" id="IPR057414">
    <property type="entry name" value="Zf-C3HC4_IRF-2BP1_2"/>
</dbReference>
<dbReference type="AlphaFoldDB" id="A0A5S6QV01"/>
<sequence length="497" mass="50952">MNVSSAKMATVPQRQHCYLCDLPRMPWAMILDFSEPVCRGCVNYEGADRIEAVLEMARQMKRAHGFLDASASRIASSKSSMQNGADAGIHFGVNLATNLHARPLSPTVVHQQLQATALPRAALGLDIVSSAQRAPSSVGLSSLSSGRLAEELTLLQSDAVRANLAAAAAAAAAAGVNRPMAGALSMGIAGVGLPPSISAAPIACSRPSSVPGNNFASSVASTGVRKRIHAEEEDYSTRRVGGEPKSTEIRHVARNSGGSASASISSATGNGLAATSPPACSRKSGGEGTPPPSSLGRVSPSVSGDRLKRSANTNRGSAFISNSLGVNGSSTKPSARSNSQSSYGTPLSVSGSTGGGSGSQAPLYSTSSGNHSESNSSSSVLRCTLCQERLEDTHFVQCPSVAQHKFCFPCSRESIKVQGGSGSEIYCPSGDKCPLIGSNVPWAFMQGEIATILGEEYQKLAALAVATVGSTATSSLVSHCQIKKERDSSPSSSNALA</sequence>
<evidence type="ECO:0000256" key="1">
    <source>
        <dbReference type="ARBA" id="ARBA00004123"/>
    </source>
</evidence>
<proteinExistence type="inferred from homology"/>
<evidence type="ECO:0000313" key="7">
    <source>
        <dbReference type="Proteomes" id="UP000046395"/>
    </source>
</evidence>
<dbReference type="InterPro" id="IPR044882">
    <property type="entry name" value="I2BP1/2_C3HC4-RING_sf"/>
</dbReference>
<protein>
    <submittedName>
        <fullName evidence="8">IRF-2BP1_2 domain-containing protein</fullName>
    </submittedName>
</protein>
<comment type="subcellular location">
    <subcellularLocation>
        <location evidence="1">Nucleus</location>
    </subcellularLocation>
</comment>